<keyword evidence="2" id="KW-1003">Cell membrane</keyword>
<evidence type="ECO:0000313" key="8">
    <source>
        <dbReference type="EMBL" id="SUZ69589.1"/>
    </source>
</evidence>
<evidence type="ECO:0000256" key="6">
    <source>
        <dbReference type="SAM" id="Phobius"/>
    </source>
</evidence>
<dbReference type="GO" id="GO:0098797">
    <property type="term" value="C:plasma membrane protein complex"/>
    <property type="evidence" value="ECO:0007669"/>
    <property type="project" value="TreeGrafter"/>
</dbReference>
<dbReference type="GO" id="GO:0044874">
    <property type="term" value="P:lipoprotein localization to outer membrane"/>
    <property type="evidence" value="ECO:0007669"/>
    <property type="project" value="TreeGrafter"/>
</dbReference>
<evidence type="ECO:0000256" key="4">
    <source>
        <dbReference type="ARBA" id="ARBA00022989"/>
    </source>
</evidence>
<keyword evidence="3 6" id="KW-0812">Transmembrane</keyword>
<comment type="subcellular location">
    <subcellularLocation>
        <location evidence="1">Cell membrane</location>
        <topology evidence="1">Multi-pass membrane protein</topology>
    </subcellularLocation>
</comment>
<feature type="transmembrane region" description="Helical" evidence="6">
    <location>
        <begin position="364"/>
        <end position="390"/>
    </location>
</feature>
<sequence>MLTLRLAFRNLLRHKSRSLLCGLSMMGAYVLFSISLGFSDGSYGSLIRMLTDTHSGHVQIHQKDYLDAPSLFRNFKLTAEIKSQLTAHPEVLAWTPRIFSAALIFRENKSTIARLMAIDPELEAQVTTMREKVQSGVYLTEAVGVTNPILLGLQLQKLIQAKPGDELIFIGQGADGSIANDLFTVVGIVGKSSTDAEARRIYMTLESAQEFLSLGERIHEVTLRLQNYTKARSAAVNLQDIFNNEQLDVQPWQVVEEQFYKAMQADQQGNWITQAVIMLIVGLVVLITVLVNVFERRHEYGLLLALGTPPVFIFRSVIVEMTMLSSLSVLVGLFFSFSLNLYYSVEGIAIEPPMEYGGVLFSDIISEVSLFVLFVPAVFTIAVAFVVAFFPAAKSALAVPIEAMREN</sequence>
<keyword evidence="4 6" id="KW-1133">Transmembrane helix</keyword>
<dbReference type="EMBL" id="UINC01001066">
    <property type="protein sequence ID" value="SUZ69589.1"/>
    <property type="molecule type" value="Genomic_DNA"/>
</dbReference>
<evidence type="ECO:0000259" key="7">
    <source>
        <dbReference type="Pfam" id="PF02687"/>
    </source>
</evidence>
<proteinExistence type="predicted"/>
<feature type="transmembrane region" description="Helical" evidence="6">
    <location>
        <begin position="324"/>
        <end position="343"/>
    </location>
</feature>
<name>A0A381PUE9_9ZZZZ</name>
<organism evidence="8">
    <name type="scientific">marine metagenome</name>
    <dbReference type="NCBI Taxonomy" id="408172"/>
    <lineage>
        <taxon>unclassified sequences</taxon>
        <taxon>metagenomes</taxon>
        <taxon>ecological metagenomes</taxon>
    </lineage>
</organism>
<dbReference type="InterPro" id="IPR003838">
    <property type="entry name" value="ABC3_permease_C"/>
</dbReference>
<keyword evidence="5 6" id="KW-0472">Membrane</keyword>
<feature type="transmembrane region" description="Helical" evidence="6">
    <location>
        <begin position="271"/>
        <end position="293"/>
    </location>
</feature>
<accession>A0A381PUE9</accession>
<reference evidence="8" key="1">
    <citation type="submission" date="2018-05" db="EMBL/GenBank/DDBJ databases">
        <authorList>
            <person name="Lanie J.A."/>
            <person name="Ng W.-L."/>
            <person name="Kazmierczak K.M."/>
            <person name="Andrzejewski T.M."/>
            <person name="Davidsen T.M."/>
            <person name="Wayne K.J."/>
            <person name="Tettelin H."/>
            <person name="Glass J.I."/>
            <person name="Rusch D."/>
            <person name="Podicherti R."/>
            <person name="Tsui H.-C.T."/>
            <person name="Winkler M.E."/>
        </authorList>
    </citation>
    <scope>NUCLEOTIDE SEQUENCE</scope>
</reference>
<dbReference type="Pfam" id="PF02687">
    <property type="entry name" value="FtsX"/>
    <property type="match status" value="1"/>
</dbReference>
<evidence type="ECO:0000256" key="3">
    <source>
        <dbReference type="ARBA" id="ARBA00022692"/>
    </source>
</evidence>
<feature type="domain" description="ABC3 transporter permease C-terminal" evidence="7">
    <location>
        <begin position="275"/>
        <end position="390"/>
    </location>
</feature>
<dbReference type="PANTHER" id="PTHR30489:SF0">
    <property type="entry name" value="LIPOPROTEIN-RELEASING SYSTEM TRANSMEMBRANE PROTEIN LOLE"/>
    <property type="match status" value="1"/>
</dbReference>
<dbReference type="AlphaFoldDB" id="A0A381PUE9"/>
<protein>
    <recommendedName>
        <fullName evidence="7">ABC3 transporter permease C-terminal domain-containing protein</fullName>
    </recommendedName>
</protein>
<feature type="transmembrane region" description="Helical" evidence="6">
    <location>
        <begin position="20"/>
        <end position="38"/>
    </location>
</feature>
<dbReference type="InterPro" id="IPR051447">
    <property type="entry name" value="Lipoprotein-release_system"/>
</dbReference>
<dbReference type="PANTHER" id="PTHR30489">
    <property type="entry name" value="LIPOPROTEIN-RELEASING SYSTEM TRANSMEMBRANE PROTEIN LOLE"/>
    <property type="match status" value="1"/>
</dbReference>
<evidence type="ECO:0000256" key="1">
    <source>
        <dbReference type="ARBA" id="ARBA00004651"/>
    </source>
</evidence>
<evidence type="ECO:0000256" key="5">
    <source>
        <dbReference type="ARBA" id="ARBA00023136"/>
    </source>
</evidence>
<feature type="transmembrane region" description="Helical" evidence="6">
    <location>
        <begin position="300"/>
        <end position="318"/>
    </location>
</feature>
<gene>
    <name evidence="8" type="ORF">METZ01_LOCUS22443</name>
</gene>
<evidence type="ECO:0000256" key="2">
    <source>
        <dbReference type="ARBA" id="ARBA00022475"/>
    </source>
</evidence>